<comment type="caution">
    <text evidence="2">The sequence shown here is derived from an EMBL/GenBank/DDBJ whole genome shotgun (WGS) entry which is preliminary data.</text>
</comment>
<dbReference type="RefSeq" id="WP_366191413.1">
    <property type="nucleotide sequence ID" value="NZ_JBFBVU010000002.1"/>
</dbReference>
<organism evidence="2 3">
    <name type="scientific">Meridianimarinicoccus marinus</name>
    <dbReference type="NCBI Taxonomy" id="3231483"/>
    <lineage>
        <taxon>Bacteria</taxon>
        <taxon>Pseudomonadati</taxon>
        <taxon>Pseudomonadota</taxon>
        <taxon>Alphaproteobacteria</taxon>
        <taxon>Rhodobacterales</taxon>
        <taxon>Paracoccaceae</taxon>
        <taxon>Meridianimarinicoccus</taxon>
    </lineage>
</organism>
<sequence length="130" mass="13250">MRIPALAAVALGLAACAPSANDNLATMVGAGNAAAIEAATACNFDTALAQAQREANSPRGETQLFSQFTQAAIYTETGQGAKAAAAVETATNSAAMNPDGASRDQMQQGANGVLNMVRDRRYELTGNPDC</sequence>
<keyword evidence="1" id="KW-0732">Signal</keyword>
<evidence type="ECO:0008006" key="4">
    <source>
        <dbReference type="Google" id="ProtNLM"/>
    </source>
</evidence>
<accession>A0ABV3L5W5</accession>
<feature type="chain" id="PRO_5046161365" description="Lipoprotein" evidence="1">
    <location>
        <begin position="21"/>
        <end position="130"/>
    </location>
</feature>
<protein>
    <recommendedName>
        <fullName evidence="4">Lipoprotein</fullName>
    </recommendedName>
</protein>
<evidence type="ECO:0000313" key="2">
    <source>
        <dbReference type="EMBL" id="MEV8465748.1"/>
    </source>
</evidence>
<name>A0ABV3L5W5_9RHOB</name>
<keyword evidence="3" id="KW-1185">Reference proteome</keyword>
<dbReference type="EMBL" id="JBFBVU010000002">
    <property type="protein sequence ID" value="MEV8465748.1"/>
    <property type="molecule type" value="Genomic_DNA"/>
</dbReference>
<reference evidence="2 3" key="1">
    <citation type="submission" date="2024-07" db="EMBL/GenBank/DDBJ databases">
        <authorList>
            <person name="Kang M."/>
        </authorList>
    </citation>
    <scope>NUCLEOTIDE SEQUENCE [LARGE SCALE GENOMIC DNA]</scope>
    <source>
        <strain evidence="2 3">DFM31</strain>
    </source>
</reference>
<feature type="signal peptide" evidence="1">
    <location>
        <begin position="1"/>
        <end position="20"/>
    </location>
</feature>
<gene>
    <name evidence="2" type="ORF">AB0T83_02995</name>
</gene>
<dbReference type="PROSITE" id="PS51257">
    <property type="entry name" value="PROKAR_LIPOPROTEIN"/>
    <property type="match status" value="1"/>
</dbReference>
<dbReference type="Proteomes" id="UP001553161">
    <property type="component" value="Unassembled WGS sequence"/>
</dbReference>
<proteinExistence type="predicted"/>
<evidence type="ECO:0000313" key="3">
    <source>
        <dbReference type="Proteomes" id="UP001553161"/>
    </source>
</evidence>
<evidence type="ECO:0000256" key="1">
    <source>
        <dbReference type="SAM" id="SignalP"/>
    </source>
</evidence>